<dbReference type="HOGENOM" id="CLU_3357886_0_0_6"/>
<name>I3V337_PSEPU</name>
<sequence>MKRQLFACGQYALEPVPVQHVVNMHAFLRATISVNA</sequence>
<dbReference type="EMBL" id="CP003588">
    <property type="protein sequence ID" value="AFK72158.1"/>
    <property type="molecule type" value="Genomic_DNA"/>
</dbReference>
<organism evidence="1 2">
    <name type="scientific">Pseudomonas putida ND6</name>
    <dbReference type="NCBI Taxonomy" id="231023"/>
    <lineage>
        <taxon>Bacteria</taxon>
        <taxon>Pseudomonadati</taxon>
        <taxon>Pseudomonadota</taxon>
        <taxon>Gammaproteobacteria</taxon>
        <taxon>Pseudomonadales</taxon>
        <taxon>Pseudomonadaceae</taxon>
        <taxon>Pseudomonas</taxon>
    </lineage>
</organism>
<proteinExistence type="predicted"/>
<protein>
    <submittedName>
        <fullName evidence="1">Uncharacterized protein</fullName>
    </submittedName>
</protein>
<dbReference type="KEGG" id="ppi:YSA_09920"/>
<evidence type="ECO:0000313" key="1">
    <source>
        <dbReference type="EMBL" id="AFK72158.1"/>
    </source>
</evidence>
<evidence type="ECO:0000313" key="2">
    <source>
        <dbReference type="Proteomes" id="UP000005268"/>
    </source>
</evidence>
<accession>I3V337</accession>
<dbReference type="AlphaFoldDB" id="I3V337"/>
<reference evidence="1 2" key="1">
    <citation type="journal article" date="2012" name="J. Bacteriol.">
        <title>Complete Genome Sequence of the Naphthalene-Degrading Pseudomonas putida Strain ND6.</title>
        <authorList>
            <person name="Li S."/>
            <person name="Zhao H."/>
            <person name="Li Y."/>
            <person name="Niu S."/>
            <person name="Cai B."/>
        </authorList>
    </citation>
    <scope>NUCLEOTIDE SEQUENCE [LARGE SCALE GENOMIC DNA]</scope>
    <source>
        <strain evidence="1 2">ND6</strain>
    </source>
</reference>
<gene>
    <name evidence="1" type="ORF">YSA_09920</name>
</gene>
<dbReference type="Proteomes" id="UP000005268">
    <property type="component" value="Chromosome"/>
</dbReference>